<feature type="transmembrane region" description="Helical" evidence="1">
    <location>
        <begin position="46"/>
        <end position="66"/>
    </location>
</feature>
<keyword evidence="1" id="KW-0472">Membrane</keyword>
<feature type="transmembrane region" description="Helical" evidence="1">
    <location>
        <begin position="188"/>
        <end position="209"/>
    </location>
</feature>
<dbReference type="EMBL" id="MWBQ01000207">
    <property type="protein sequence ID" value="OQA54550.1"/>
    <property type="molecule type" value="Genomic_DNA"/>
</dbReference>
<dbReference type="PANTHER" id="PTHR40042:SF1">
    <property type="entry name" value="DUF1405 DOMAIN-CONTAINING PROTEIN"/>
    <property type="match status" value="1"/>
</dbReference>
<feature type="transmembrane region" description="Helical" evidence="1">
    <location>
        <begin position="150"/>
        <end position="168"/>
    </location>
</feature>
<dbReference type="Proteomes" id="UP000485569">
    <property type="component" value="Unassembled WGS sequence"/>
</dbReference>
<dbReference type="PANTHER" id="PTHR40042">
    <property type="entry name" value="HYPOTHETICAL MEMBRANE SPANNING PROTEIN"/>
    <property type="match status" value="1"/>
</dbReference>
<organism evidence="2">
    <name type="scientific">Candidatus Atribacter allofermentans</name>
    <dbReference type="NCBI Taxonomy" id="1852833"/>
    <lineage>
        <taxon>Bacteria</taxon>
        <taxon>Pseudomonadati</taxon>
        <taxon>Atribacterota</taxon>
        <taxon>Atribacteria</taxon>
        <taxon>Atribacterales</taxon>
        <taxon>Atribacteraceae</taxon>
        <taxon>Atribacter</taxon>
    </lineage>
</organism>
<evidence type="ECO:0000313" key="2">
    <source>
        <dbReference type="EMBL" id="OQA54550.1"/>
    </source>
</evidence>
<reference evidence="2" key="1">
    <citation type="submission" date="2017-02" db="EMBL/GenBank/DDBJ databases">
        <title>Delving into the versatile metabolic prowess of the omnipresent phylum Bacteroidetes.</title>
        <authorList>
            <person name="Nobu M.K."/>
            <person name="Mei R."/>
            <person name="Narihiro T."/>
            <person name="Kuroda K."/>
            <person name="Liu W.-T."/>
        </authorList>
    </citation>
    <scope>NUCLEOTIDE SEQUENCE</scope>
    <source>
        <strain evidence="2">ADurb.Bin276</strain>
    </source>
</reference>
<comment type="caution">
    <text evidence="2">The sequence shown here is derived from an EMBL/GenBank/DDBJ whole genome shotgun (WGS) entry which is preliminary data.</text>
</comment>
<feature type="transmembrane region" description="Helical" evidence="1">
    <location>
        <begin position="12"/>
        <end position="34"/>
    </location>
</feature>
<keyword evidence="1" id="KW-0812">Transmembrane</keyword>
<feature type="transmembrane region" description="Helical" evidence="1">
    <location>
        <begin position="86"/>
        <end position="105"/>
    </location>
</feature>
<evidence type="ECO:0008006" key="3">
    <source>
        <dbReference type="Google" id="ProtNLM"/>
    </source>
</evidence>
<dbReference type="AlphaFoldDB" id="A0A1V5SJ21"/>
<gene>
    <name evidence="2" type="ORF">BWY41_01999</name>
</gene>
<keyword evidence="1" id="KW-1133">Transmembrane helix</keyword>
<accession>A0A1V5SJ21</accession>
<name>A0A1V5SJ21_9BACT</name>
<dbReference type="InterPro" id="IPR009845">
    <property type="entry name" value="DUF1405"/>
</dbReference>
<evidence type="ECO:0000256" key="1">
    <source>
        <dbReference type="SAM" id="Phobius"/>
    </source>
</evidence>
<protein>
    <recommendedName>
        <fullName evidence="3">DUF1405 domain-containing protein</fullName>
    </recommendedName>
</protein>
<sequence length="223" mass="26716">MKKRLVDVFYDYQPLYIFLIIGNIISAIYGYYFYWEQFFATPWYKWIFVPDCPLYDTLFIFAFILIKHKKSNDFLNLLVITNTVKYGFWTILTIPLFSEMFLPAGVQTVVPLFGNLTLTFQLSSLNWLLVFLHAIMALQSLLIYPFVKKWQLGTIFIIIGWLFVNDYFDYWLNTYPTAQLNYMIHDPRINIIIAQNIIVNVFFLTLFLIKWRQQWVRGELKSV</sequence>
<dbReference type="Pfam" id="PF07187">
    <property type="entry name" value="DUF1405"/>
    <property type="match status" value="1"/>
</dbReference>
<proteinExistence type="predicted"/>
<feature type="transmembrane region" description="Helical" evidence="1">
    <location>
        <begin position="125"/>
        <end position="143"/>
    </location>
</feature>